<dbReference type="Proteomes" id="UP000218890">
    <property type="component" value="Chromosome"/>
</dbReference>
<proteinExistence type="predicted"/>
<dbReference type="SUPFAM" id="SSF55073">
    <property type="entry name" value="Nucleotide cyclase"/>
    <property type="match status" value="1"/>
</dbReference>
<dbReference type="InterPro" id="IPR035919">
    <property type="entry name" value="EAL_sf"/>
</dbReference>
<dbReference type="CDD" id="cd01948">
    <property type="entry name" value="EAL"/>
    <property type="match status" value="1"/>
</dbReference>
<feature type="domain" description="GGDEF" evidence="3">
    <location>
        <begin position="175"/>
        <end position="308"/>
    </location>
</feature>
<dbReference type="SUPFAM" id="SSF141868">
    <property type="entry name" value="EAL domain-like"/>
    <property type="match status" value="1"/>
</dbReference>
<dbReference type="InterPro" id="IPR013656">
    <property type="entry name" value="PAS_4"/>
</dbReference>
<dbReference type="InterPro" id="IPR029787">
    <property type="entry name" value="Nucleotide_cyclase"/>
</dbReference>
<dbReference type="NCBIfam" id="TIGR00254">
    <property type="entry name" value="GGDEF"/>
    <property type="match status" value="1"/>
</dbReference>
<dbReference type="KEGG" id="hhk:HH1059_19530"/>
<reference evidence="4" key="1">
    <citation type="submission" date="2016-02" db="EMBL/GenBank/DDBJ databases">
        <title>Halorhodospira halochloris DSM-1059 complete genome, version 2.</title>
        <authorList>
            <person name="Tsukatani Y."/>
        </authorList>
    </citation>
    <scope>NUCLEOTIDE SEQUENCE</scope>
    <source>
        <strain evidence="4">DSM 1059</strain>
    </source>
</reference>
<accession>A0A0X8XAW9</accession>
<dbReference type="PROSITE" id="PS50883">
    <property type="entry name" value="EAL"/>
    <property type="match status" value="1"/>
</dbReference>
<feature type="domain" description="PAC" evidence="1">
    <location>
        <begin position="90"/>
        <end position="143"/>
    </location>
</feature>
<dbReference type="Pfam" id="PF08448">
    <property type="entry name" value="PAS_4"/>
    <property type="match status" value="1"/>
</dbReference>
<gene>
    <name evidence="4" type="ORF">HH1059_19530</name>
</gene>
<name>A0A0X8XAW9_HALHR</name>
<dbReference type="PROSITE" id="PS50113">
    <property type="entry name" value="PAC"/>
    <property type="match status" value="1"/>
</dbReference>
<dbReference type="Gene3D" id="3.30.70.270">
    <property type="match status" value="1"/>
</dbReference>
<evidence type="ECO:0000259" key="3">
    <source>
        <dbReference type="PROSITE" id="PS50887"/>
    </source>
</evidence>
<dbReference type="Gene3D" id="3.30.450.20">
    <property type="entry name" value="PAS domain"/>
    <property type="match status" value="1"/>
</dbReference>
<evidence type="ECO:0000313" key="5">
    <source>
        <dbReference type="Proteomes" id="UP000218890"/>
    </source>
</evidence>
<dbReference type="CDD" id="cd01949">
    <property type="entry name" value="GGDEF"/>
    <property type="match status" value="1"/>
</dbReference>
<organism evidence="4 5">
    <name type="scientific">Halorhodospira halochloris</name>
    <name type="common">Ectothiorhodospira halochloris</name>
    <dbReference type="NCBI Taxonomy" id="1052"/>
    <lineage>
        <taxon>Bacteria</taxon>
        <taxon>Pseudomonadati</taxon>
        <taxon>Pseudomonadota</taxon>
        <taxon>Gammaproteobacteria</taxon>
        <taxon>Chromatiales</taxon>
        <taxon>Ectothiorhodospiraceae</taxon>
        <taxon>Halorhodospira</taxon>
    </lineage>
</organism>
<dbReference type="PROSITE" id="PS50887">
    <property type="entry name" value="GGDEF"/>
    <property type="match status" value="1"/>
</dbReference>
<dbReference type="InterPro" id="IPR043128">
    <property type="entry name" value="Rev_trsase/Diguanyl_cyclase"/>
</dbReference>
<sequence>MVAIEDQTERFAAEREHQLLLEFLEALPDYIGIADASGQLLYHNEAMCQAQGQVGNEESLSARLVQAHDDESLQCLLNEAIPTAEKTGLWRGQTRLKHRGFGTDLPVEQVLIAHRDEQGAVVRYSTLMRDLSERHAHESEIERLLYHDPITGLPNRMLFHDRIEQARILQGQSDPWLAVIVCDLKTFSVINGSRGQDFGDEVLAAVGARLCQLLPHTATVGRLGGDLFGILLPQLRSSQAVVDFAERIVEKVGDPLEVSDEAIQVGLWVGITLTCSKDESADALMDQADAARRESRRSGSRYEFFRDEFTQRAREQVYLSTELRRALDAGVLTAHYQPQVDLSSGQWLGIEALVRWHHPEQGWISPGRFIPVAEWAGLIRCVGEQVLDIAGEHYRVWLEQGLEPGWLAINLAAPQMEVPGWGDQLLEQLARIGMTPDELELEITERLMVKPSETIVNDLNELREQGVRVAVDDFGTGYSSLHYLTKLPVDRVKIDRSFVADIAECQRKAAVVESIVTLGNRLGMEVLAEGIETEAQRSALLGAGCWQGQGFLFSAPMPSRDVLASWGVHEQ</sequence>
<evidence type="ECO:0000259" key="2">
    <source>
        <dbReference type="PROSITE" id="PS50883"/>
    </source>
</evidence>
<evidence type="ECO:0000313" key="4">
    <source>
        <dbReference type="EMBL" id="BAU58651.2"/>
    </source>
</evidence>
<dbReference type="SMART" id="SM00052">
    <property type="entry name" value="EAL"/>
    <property type="match status" value="1"/>
</dbReference>
<dbReference type="AlphaFoldDB" id="A0A0X8XAW9"/>
<evidence type="ECO:0000259" key="1">
    <source>
        <dbReference type="PROSITE" id="PS50113"/>
    </source>
</evidence>
<dbReference type="SMART" id="SM00267">
    <property type="entry name" value="GGDEF"/>
    <property type="match status" value="1"/>
</dbReference>
<dbReference type="InterPro" id="IPR000160">
    <property type="entry name" value="GGDEF_dom"/>
</dbReference>
<dbReference type="Gene3D" id="3.20.20.450">
    <property type="entry name" value="EAL domain"/>
    <property type="match status" value="1"/>
</dbReference>
<dbReference type="PANTHER" id="PTHR44757:SF2">
    <property type="entry name" value="BIOFILM ARCHITECTURE MAINTENANCE PROTEIN MBAA"/>
    <property type="match status" value="1"/>
</dbReference>
<keyword evidence="5" id="KW-1185">Reference proteome</keyword>
<dbReference type="Pfam" id="PF00990">
    <property type="entry name" value="GGDEF"/>
    <property type="match status" value="1"/>
</dbReference>
<protein>
    <submittedName>
        <fullName evidence="4">Diguanylate cyclase/phosphodiesterase with PAS/PAC sensor</fullName>
    </submittedName>
</protein>
<dbReference type="InterPro" id="IPR035965">
    <property type="entry name" value="PAS-like_dom_sf"/>
</dbReference>
<dbReference type="InterPro" id="IPR000700">
    <property type="entry name" value="PAS-assoc_C"/>
</dbReference>
<dbReference type="EMBL" id="AP017372">
    <property type="protein sequence ID" value="BAU58651.2"/>
    <property type="molecule type" value="Genomic_DNA"/>
</dbReference>
<dbReference type="InterPro" id="IPR001633">
    <property type="entry name" value="EAL_dom"/>
</dbReference>
<dbReference type="PANTHER" id="PTHR44757">
    <property type="entry name" value="DIGUANYLATE CYCLASE DGCP"/>
    <property type="match status" value="1"/>
</dbReference>
<dbReference type="InterPro" id="IPR052155">
    <property type="entry name" value="Biofilm_reg_signaling"/>
</dbReference>
<dbReference type="SUPFAM" id="SSF55785">
    <property type="entry name" value="PYP-like sensor domain (PAS domain)"/>
    <property type="match status" value="1"/>
</dbReference>
<dbReference type="Pfam" id="PF00563">
    <property type="entry name" value="EAL"/>
    <property type="match status" value="1"/>
</dbReference>
<feature type="domain" description="EAL" evidence="2">
    <location>
        <begin position="316"/>
        <end position="570"/>
    </location>
</feature>